<dbReference type="GO" id="GO:0004799">
    <property type="term" value="F:thymidylate synthase activity"/>
    <property type="evidence" value="ECO:0007669"/>
    <property type="project" value="UniProtKB-EC"/>
</dbReference>
<protein>
    <recommendedName>
        <fullName evidence="2">thymidylate synthase</fullName>
        <ecNumber evidence="2">2.1.1.45</ecNumber>
    </recommendedName>
</protein>
<gene>
    <name evidence="6" type="ORF">Goslar_00141</name>
</gene>
<comment type="similarity">
    <text evidence="1">Belongs to the thymidylate synthase family.</text>
</comment>
<evidence type="ECO:0000256" key="1">
    <source>
        <dbReference type="ARBA" id="ARBA00009972"/>
    </source>
</evidence>
<reference evidence="6 7" key="1">
    <citation type="submission" date="2018-12" db="EMBL/GenBank/DDBJ databases">
        <title>Still something new to discover - new insights into E. coli phage diversity and taxonomy.</title>
        <authorList>
            <person name="Korf I.H.E."/>
            <person name="Adriaennsens E."/>
            <person name="Dreiseikelmann B."/>
            <person name="Kropinski A."/>
            <person name="Nimtz M."/>
            <person name="Meier-Kolthoff J.P."/>
            <person name="Rohde M."/>
            <person name="van Raaij M."/>
            <person name="Wittmann J."/>
        </authorList>
    </citation>
    <scope>NUCLEOTIDE SEQUENCE [LARGE SCALE GENOMIC DNA]</scope>
</reference>
<keyword evidence="4 6" id="KW-0808">Transferase</keyword>
<accession>A0A482GEE4</accession>
<feature type="domain" description="Thymidylate synthase/dCMP hydroxymethylase" evidence="5">
    <location>
        <begin position="2"/>
        <end position="339"/>
    </location>
</feature>
<name>A0A482GEE4_BPGOS</name>
<dbReference type="HAMAP" id="MF_00008">
    <property type="entry name" value="Thymidy_synth_bact"/>
    <property type="match status" value="1"/>
</dbReference>
<dbReference type="EMBL" id="MK327938">
    <property type="protein sequence ID" value="QBO63934.1"/>
    <property type="molecule type" value="Genomic_DNA"/>
</dbReference>
<evidence type="ECO:0000313" key="7">
    <source>
        <dbReference type="Proteomes" id="UP000294673"/>
    </source>
</evidence>
<evidence type="ECO:0000256" key="3">
    <source>
        <dbReference type="ARBA" id="ARBA00022603"/>
    </source>
</evidence>
<evidence type="ECO:0000259" key="5">
    <source>
        <dbReference type="Pfam" id="PF00303"/>
    </source>
</evidence>
<dbReference type="SUPFAM" id="SSF55831">
    <property type="entry name" value="Thymidylate synthase/dCMP hydroxymethylase"/>
    <property type="match status" value="1"/>
</dbReference>
<dbReference type="PANTHER" id="PTHR11548">
    <property type="entry name" value="THYMIDYLATE SYNTHASE 1"/>
    <property type="match status" value="1"/>
</dbReference>
<dbReference type="NCBIfam" id="TIGR03284">
    <property type="entry name" value="thym_sym"/>
    <property type="match status" value="2"/>
</dbReference>
<dbReference type="GO" id="GO:0032259">
    <property type="term" value="P:methylation"/>
    <property type="evidence" value="ECO:0007669"/>
    <property type="project" value="UniProtKB-KW"/>
</dbReference>
<proteinExistence type="inferred from homology"/>
<evidence type="ECO:0000256" key="4">
    <source>
        <dbReference type="ARBA" id="ARBA00022679"/>
    </source>
</evidence>
<organism evidence="6 7">
    <name type="scientific">Escherichia phage vB_EcoM_Goslar</name>
    <dbReference type="NCBI Taxonomy" id="2502409"/>
    <lineage>
        <taxon>Viruses</taxon>
        <taxon>Duplodnaviria</taxon>
        <taxon>Heunggongvirae</taxon>
        <taxon>Uroviricota</taxon>
        <taxon>Caudoviricetes</taxon>
        <taxon>Chimalliviridae</taxon>
        <taxon>Goslarvirus</taxon>
        <taxon>Goslarvirus goslar</taxon>
    </lineage>
</organism>
<dbReference type="InterPro" id="IPR045097">
    <property type="entry name" value="Thymidate_synth/dCMP_Mease"/>
</dbReference>
<dbReference type="InterPro" id="IPR023451">
    <property type="entry name" value="Thymidate_synth/dCMP_Mease_dom"/>
</dbReference>
<keyword evidence="7" id="KW-1185">Reference proteome</keyword>
<organismHost>
    <name type="scientific">Escherichia coli</name>
    <dbReference type="NCBI Taxonomy" id="562"/>
</organismHost>
<dbReference type="PRINTS" id="PR00108">
    <property type="entry name" value="THYMDSNTHASE"/>
</dbReference>
<dbReference type="Proteomes" id="UP000294673">
    <property type="component" value="Segment"/>
</dbReference>
<dbReference type="CDD" id="cd00351">
    <property type="entry name" value="TS_Pyrimidine_HMase"/>
    <property type="match status" value="1"/>
</dbReference>
<dbReference type="EC" id="2.1.1.45" evidence="2"/>
<dbReference type="GO" id="GO:0006231">
    <property type="term" value="P:dTMP biosynthetic process"/>
    <property type="evidence" value="ECO:0007669"/>
    <property type="project" value="InterPro"/>
</dbReference>
<dbReference type="PANTHER" id="PTHR11548:SF1">
    <property type="entry name" value="THYMIDYLATE SYNTHASE 1"/>
    <property type="match status" value="1"/>
</dbReference>
<evidence type="ECO:0000256" key="2">
    <source>
        <dbReference type="ARBA" id="ARBA00011947"/>
    </source>
</evidence>
<dbReference type="Gene3D" id="3.30.572.10">
    <property type="entry name" value="Thymidylate synthase/dCMP hydroxymethylase domain"/>
    <property type="match status" value="1"/>
</dbReference>
<dbReference type="InterPro" id="IPR036926">
    <property type="entry name" value="Thymidate_synth/dCMP_Mease_sf"/>
</dbReference>
<keyword evidence="3 6" id="KW-0489">Methyltransferase</keyword>
<evidence type="ECO:0000313" key="6">
    <source>
        <dbReference type="EMBL" id="QBO63934.1"/>
    </source>
</evidence>
<dbReference type="InterPro" id="IPR000398">
    <property type="entry name" value="Thymidylate_synthase"/>
</dbReference>
<sequence>MKQYLDLLQDIMDNGRDKADRTGTGTRSVFGRQMRFDLKKGFPLVTTKKIHLKSVIHELLWFLNGDTNVAYLQDNGVRIWNEWADEEGNLGPIYGKQWREWIDYKVVVPHDTERTRELMQRGYEYCGVVDAGMVKHLLYVKHHDQIANVMRQLKEDPDSRRIIVSAWNVGDLDDMALPACHSFYQFYTHELTIDERVDYVQRNDVLRTQWVTDDVRHSETELWLNTHNVPTRALSCMLLARSQDTVLGTPFNIASYSLLTHMLAQQLNMDVGEFVWTGGDCHIYHNHFEQVKEQLSREPYPLPKLTIVRKPESITDYRYEDFVFVGYQSHPAIKAKVAV</sequence>
<dbReference type="Pfam" id="PF00303">
    <property type="entry name" value="Thymidylat_synt"/>
    <property type="match status" value="1"/>
</dbReference>